<evidence type="ECO:0000313" key="4">
    <source>
        <dbReference type="EMBL" id="CAG9803160.1"/>
    </source>
</evidence>
<proteinExistence type="predicted"/>
<feature type="coiled-coil region" evidence="2">
    <location>
        <begin position="92"/>
        <end position="126"/>
    </location>
</feature>
<reference evidence="4" key="1">
    <citation type="submission" date="2022-01" db="EMBL/GenBank/DDBJ databases">
        <authorList>
            <person name="King R."/>
        </authorList>
    </citation>
    <scope>NUCLEOTIDE SEQUENCE</scope>
</reference>
<dbReference type="InterPro" id="IPR051876">
    <property type="entry name" value="ODA-DC/CCD"/>
</dbReference>
<keyword evidence="5" id="KW-1185">Reference proteome</keyword>
<dbReference type="PANTHER" id="PTHR21694:SF18">
    <property type="entry name" value="COILED-COIL DOMAIN-CONTAINING PROTEIN 63"/>
    <property type="match status" value="1"/>
</dbReference>
<accession>A0A9N9RUR4</accession>
<dbReference type="EMBL" id="OU895878">
    <property type="protein sequence ID" value="CAG9803160.1"/>
    <property type="molecule type" value="Genomic_DNA"/>
</dbReference>
<dbReference type="AlphaFoldDB" id="A0A9N9RUR4"/>
<feature type="domain" description="ODAD1 central coiled coil region" evidence="3">
    <location>
        <begin position="142"/>
        <end position="420"/>
    </location>
</feature>
<feature type="coiled-coil region" evidence="2">
    <location>
        <begin position="327"/>
        <end position="357"/>
    </location>
</feature>
<sequence length="478" mass="56431">MADPLGGDQFDVEALAEVEVEKLLKQYRTIEAERLNFIELRKKSARKYNKVLNILDKEKSDLQYKLDSEQKGIHARRDSDAQIKILNLMDKKEKTTQALSKKKNALMELEARFQKLYKEISSVRDNEITESLYKETICESRKSVFKLENRLEVITKRSGSVMAENAKLREIIDHMLQERSNFNIMWQKMINKLNYGKRHIMELVEQATNAFDQREELCTKLQILKERGQNDRSNHVQEMRELQRKLDHDAKLQEFLAVKGQQRLNTEQEEREADKKKKRVEEMERQFNEYDKIFQRIILLSGEKDVDKIISKFIKEEEENYALFNYVNELSHEIEQLNETVQQLQDSIDEHKDLQEMKKHSQDDNIDVLKDELLKQKKSADDANNYKNECEARLQEILRAVERLYKLLKCDEAPILYLLGKEKKVSLNNAKLFLGIIDRKILQMMNNIQFVEPSSKILGKKDRVPAFNVRDSAKASKN</sequence>
<dbReference type="InterPro" id="IPR049258">
    <property type="entry name" value="ODAD1_CC"/>
</dbReference>
<dbReference type="OrthoDB" id="6766775at2759"/>
<evidence type="ECO:0000313" key="5">
    <source>
        <dbReference type="Proteomes" id="UP001153620"/>
    </source>
</evidence>
<evidence type="ECO:0000259" key="3">
    <source>
        <dbReference type="Pfam" id="PF21773"/>
    </source>
</evidence>
<dbReference type="PANTHER" id="PTHR21694">
    <property type="entry name" value="COILED-COIL DOMAIN-CONTAINING PROTEIN 63"/>
    <property type="match status" value="1"/>
</dbReference>
<reference evidence="4" key="2">
    <citation type="submission" date="2022-10" db="EMBL/GenBank/DDBJ databases">
        <authorList>
            <consortium name="ENA_rothamsted_submissions"/>
            <consortium name="culmorum"/>
            <person name="King R."/>
        </authorList>
    </citation>
    <scope>NUCLEOTIDE SEQUENCE</scope>
</reference>
<protein>
    <recommendedName>
        <fullName evidence="3">ODAD1 central coiled coil region domain-containing protein</fullName>
    </recommendedName>
</protein>
<dbReference type="Pfam" id="PF21773">
    <property type="entry name" value="ODAD1_CC"/>
    <property type="match status" value="1"/>
</dbReference>
<name>A0A9N9RUR4_9DIPT</name>
<evidence type="ECO:0000256" key="1">
    <source>
        <dbReference type="ARBA" id="ARBA00023054"/>
    </source>
</evidence>
<organism evidence="4 5">
    <name type="scientific">Chironomus riparius</name>
    <dbReference type="NCBI Taxonomy" id="315576"/>
    <lineage>
        <taxon>Eukaryota</taxon>
        <taxon>Metazoa</taxon>
        <taxon>Ecdysozoa</taxon>
        <taxon>Arthropoda</taxon>
        <taxon>Hexapoda</taxon>
        <taxon>Insecta</taxon>
        <taxon>Pterygota</taxon>
        <taxon>Neoptera</taxon>
        <taxon>Endopterygota</taxon>
        <taxon>Diptera</taxon>
        <taxon>Nematocera</taxon>
        <taxon>Chironomoidea</taxon>
        <taxon>Chironomidae</taxon>
        <taxon>Chironominae</taxon>
        <taxon>Chironomus</taxon>
    </lineage>
</organism>
<feature type="coiled-coil region" evidence="2">
    <location>
        <begin position="225"/>
        <end position="293"/>
    </location>
</feature>
<gene>
    <name evidence="4" type="ORF">CHIRRI_LOCUS6061</name>
</gene>
<keyword evidence="1 2" id="KW-0175">Coiled coil</keyword>
<evidence type="ECO:0000256" key="2">
    <source>
        <dbReference type="SAM" id="Coils"/>
    </source>
</evidence>
<dbReference type="Proteomes" id="UP001153620">
    <property type="component" value="Chromosome 2"/>
</dbReference>